<dbReference type="CDD" id="cd06261">
    <property type="entry name" value="TM_PBP2"/>
    <property type="match status" value="2"/>
</dbReference>
<keyword evidence="11" id="KW-1185">Reference proteome</keyword>
<keyword evidence="4 7" id="KW-0812">Transmembrane</keyword>
<dbReference type="AlphaFoldDB" id="A0A3D9ZWD5"/>
<evidence type="ECO:0000256" key="2">
    <source>
        <dbReference type="ARBA" id="ARBA00022448"/>
    </source>
</evidence>
<feature type="transmembrane region" description="Helical" evidence="7">
    <location>
        <begin position="37"/>
        <end position="59"/>
    </location>
</feature>
<evidence type="ECO:0000259" key="9">
    <source>
        <dbReference type="PROSITE" id="PS50928"/>
    </source>
</evidence>
<protein>
    <submittedName>
        <fullName evidence="10">ABC-type glycerol-3-phosphate transport system permease component</fullName>
    </submittedName>
</protein>
<feature type="region of interest" description="Disordered" evidence="8">
    <location>
        <begin position="263"/>
        <end position="310"/>
    </location>
</feature>
<dbReference type="InterPro" id="IPR000515">
    <property type="entry name" value="MetI-like"/>
</dbReference>
<dbReference type="InterPro" id="IPR035906">
    <property type="entry name" value="MetI-like_sf"/>
</dbReference>
<dbReference type="PANTHER" id="PTHR43744">
    <property type="entry name" value="ABC TRANSPORTER PERMEASE PROTEIN MG189-RELATED-RELATED"/>
    <property type="match status" value="1"/>
</dbReference>
<comment type="subcellular location">
    <subcellularLocation>
        <location evidence="1 7">Cell membrane</location>
        <topology evidence="1 7">Multi-pass membrane protein</topology>
    </subcellularLocation>
</comment>
<feature type="transmembrane region" description="Helical" evidence="7">
    <location>
        <begin position="452"/>
        <end position="471"/>
    </location>
</feature>
<keyword evidence="2 7" id="KW-0813">Transport</keyword>
<feature type="compositionally biased region" description="Basic and acidic residues" evidence="8">
    <location>
        <begin position="263"/>
        <end position="275"/>
    </location>
</feature>
<evidence type="ECO:0000256" key="4">
    <source>
        <dbReference type="ARBA" id="ARBA00022692"/>
    </source>
</evidence>
<dbReference type="RefSeq" id="WP_211333984.1">
    <property type="nucleotide sequence ID" value="NZ_QUMQ01000001.1"/>
</dbReference>
<feature type="domain" description="ABC transmembrane type-1" evidence="9">
    <location>
        <begin position="96"/>
        <end position="345"/>
    </location>
</feature>
<feature type="transmembrane region" description="Helical" evidence="7">
    <location>
        <begin position="96"/>
        <end position="122"/>
    </location>
</feature>
<dbReference type="Gene3D" id="1.10.3720.10">
    <property type="entry name" value="MetI-like"/>
    <property type="match status" value="2"/>
</dbReference>
<reference evidence="10 11" key="1">
    <citation type="submission" date="2018-08" db="EMBL/GenBank/DDBJ databases">
        <title>Sequencing the genomes of 1000 actinobacteria strains.</title>
        <authorList>
            <person name="Klenk H.-P."/>
        </authorList>
    </citation>
    <scope>NUCLEOTIDE SEQUENCE [LARGE SCALE GENOMIC DNA]</scope>
    <source>
        <strain evidence="10 11">DSM 44099</strain>
    </source>
</reference>
<dbReference type="PANTHER" id="PTHR43744:SF12">
    <property type="entry name" value="ABC TRANSPORTER PERMEASE PROTEIN MG189-RELATED"/>
    <property type="match status" value="1"/>
</dbReference>
<comment type="caution">
    <text evidence="10">The sequence shown here is derived from an EMBL/GenBank/DDBJ whole genome shotgun (WGS) entry which is preliminary data.</text>
</comment>
<evidence type="ECO:0000256" key="1">
    <source>
        <dbReference type="ARBA" id="ARBA00004651"/>
    </source>
</evidence>
<keyword evidence="5 7" id="KW-1133">Transmembrane helix</keyword>
<accession>A0A3D9ZWD5</accession>
<evidence type="ECO:0000256" key="8">
    <source>
        <dbReference type="SAM" id="MobiDB-lite"/>
    </source>
</evidence>
<dbReference type="Pfam" id="PF00528">
    <property type="entry name" value="BPD_transp_1"/>
    <property type="match status" value="2"/>
</dbReference>
<proteinExistence type="inferred from homology"/>
<evidence type="ECO:0000256" key="3">
    <source>
        <dbReference type="ARBA" id="ARBA00022475"/>
    </source>
</evidence>
<dbReference type="SUPFAM" id="SSF161098">
    <property type="entry name" value="MetI-like"/>
    <property type="match status" value="2"/>
</dbReference>
<evidence type="ECO:0000256" key="5">
    <source>
        <dbReference type="ARBA" id="ARBA00022989"/>
    </source>
</evidence>
<feature type="domain" description="ABC transmembrane type-1" evidence="9">
    <location>
        <begin position="384"/>
        <end position="574"/>
    </location>
</feature>
<feature type="transmembrane region" description="Helical" evidence="7">
    <location>
        <begin position="327"/>
        <end position="352"/>
    </location>
</feature>
<dbReference type="GO" id="GO:0005886">
    <property type="term" value="C:plasma membrane"/>
    <property type="evidence" value="ECO:0007669"/>
    <property type="project" value="UniProtKB-SubCell"/>
</dbReference>
<keyword evidence="3" id="KW-1003">Cell membrane</keyword>
<feature type="transmembrane region" description="Helical" evidence="7">
    <location>
        <begin position="553"/>
        <end position="574"/>
    </location>
</feature>
<feature type="transmembrane region" description="Helical" evidence="7">
    <location>
        <begin position="388"/>
        <end position="412"/>
    </location>
</feature>
<gene>
    <name evidence="10" type="ORF">DFJ67_7633</name>
</gene>
<name>A0A3D9ZWD5_9ACTN</name>
<feature type="transmembrane region" description="Helical" evidence="7">
    <location>
        <begin position="134"/>
        <end position="155"/>
    </location>
</feature>
<feature type="region of interest" description="Disordered" evidence="8">
    <location>
        <begin position="1"/>
        <end position="21"/>
    </location>
</feature>
<dbReference type="PROSITE" id="PS50928">
    <property type="entry name" value="ABC_TM1"/>
    <property type="match status" value="2"/>
</dbReference>
<feature type="transmembrane region" description="Helical" evidence="7">
    <location>
        <begin position="183"/>
        <end position="205"/>
    </location>
</feature>
<keyword evidence="6 7" id="KW-0472">Membrane</keyword>
<dbReference type="Proteomes" id="UP000256913">
    <property type="component" value="Unassembled WGS sequence"/>
</dbReference>
<sequence>MPASVDTVTGPPAATGDARPASATAVRRRSLRRRRRWIGLAFAALPLAIYALVVLVPLGQSVQYSFYKWDGVSAPSWAGFDNYRSFLTDPVLRSTFGHVLVLIGFFALLPIVLGLLSAALLTRTKQPGMAVYRWIFFLPQVMTTVVIALVFKRIYSPDGPLNQALRAVGLDSLARTWLGDFTWALPALGLVGTWVTFGFCMVLFISGTSAISPELYEAARMDGAGPFREFFAVTLPGLRGQLAVALTLTITAALRTFDPRLDHDARRSGNVDPDPRGGPLQGRVPEPAGRPRGGDRCGDGAAVPGHRDRHHPHLGEGLTVVSKTERIVNYVVLTIMAALVLVPVGTFVAAAVSPDRSGKPVGVGDFQWGNFATAWRDADFARAMTVSIIIAVCVVAGQVLLALLGGYAFGVLGVVGDKVLFPIVLLGMMISLEAIIVPLYYQFRTFGLTNTLPGIILIHLGMGVPFGVFWMRAAFRALPRSAFESAELDGAGALRMLRSMAAPMARPAIYTLILLSFMWTWNDYFLSLVFLHGSNQTATVALGVFQGRYVTQINLMAAGGLIVAAPVLILYIAFQRKFISGMLAGAIKE</sequence>
<comment type="similarity">
    <text evidence="7">Belongs to the binding-protein-dependent transport system permease family.</text>
</comment>
<evidence type="ECO:0000313" key="10">
    <source>
        <dbReference type="EMBL" id="REG01549.1"/>
    </source>
</evidence>
<evidence type="ECO:0000256" key="6">
    <source>
        <dbReference type="ARBA" id="ARBA00023136"/>
    </source>
</evidence>
<evidence type="ECO:0000256" key="7">
    <source>
        <dbReference type="RuleBase" id="RU363032"/>
    </source>
</evidence>
<dbReference type="EMBL" id="QUMQ01000001">
    <property type="protein sequence ID" value="REG01549.1"/>
    <property type="molecule type" value="Genomic_DNA"/>
</dbReference>
<feature type="transmembrane region" description="Helical" evidence="7">
    <location>
        <begin position="419"/>
        <end position="440"/>
    </location>
</feature>
<feature type="transmembrane region" description="Helical" evidence="7">
    <location>
        <begin position="504"/>
        <end position="521"/>
    </location>
</feature>
<evidence type="ECO:0000313" key="11">
    <source>
        <dbReference type="Proteomes" id="UP000256913"/>
    </source>
</evidence>
<organism evidence="10 11">
    <name type="scientific">Asanoa ferruginea</name>
    <dbReference type="NCBI Taxonomy" id="53367"/>
    <lineage>
        <taxon>Bacteria</taxon>
        <taxon>Bacillati</taxon>
        <taxon>Actinomycetota</taxon>
        <taxon>Actinomycetes</taxon>
        <taxon>Micromonosporales</taxon>
        <taxon>Micromonosporaceae</taxon>
        <taxon>Asanoa</taxon>
    </lineage>
</organism>
<dbReference type="GO" id="GO:0055085">
    <property type="term" value="P:transmembrane transport"/>
    <property type="evidence" value="ECO:0007669"/>
    <property type="project" value="InterPro"/>
</dbReference>